<dbReference type="Pfam" id="PF02992">
    <property type="entry name" value="Transposase_21"/>
    <property type="match status" value="1"/>
</dbReference>
<dbReference type="InterPro" id="IPR004242">
    <property type="entry name" value="Transposase_21"/>
</dbReference>
<evidence type="ECO:0000313" key="3">
    <source>
        <dbReference type="Proteomes" id="UP000026915"/>
    </source>
</evidence>
<evidence type="ECO:0000313" key="2">
    <source>
        <dbReference type="EMBL" id="EOY21237.1"/>
    </source>
</evidence>
<feature type="region of interest" description="Disordered" evidence="1">
    <location>
        <begin position="112"/>
        <end position="131"/>
    </location>
</feature>
<organism evidence="2 3">
    <name type="scientific">Theobroma cacao</name>
    <name type="common">Cacao</name>
    <name type="synonym">Cocoa</name>
    <dbReference type="NCBI Taxonomy" id="3641"/>
    <lineage>
        <taxon>Eukaryota</taxon>
        <taxon>Viridiplantae</taxon>
        <taxon>Streptophyta</taxon>
        <taxon>Embryophyta</taxon>
        <taxon>Tracheophyta</taxon>
        <taxon>Spermatophyta</taxon>
        <taxon>Magnoliopsida</taxon>
        <taxon>eudicotyledons</taxon>
        <taxon>Gunneridae</taxon>
        <taxon>Pentapetalae</taxon>
        <taxon>rosids</taxon>
        <taxon>malvids</taxon>
        <taxon>Malvales</taxon>
        <taxon>Malvaceae</taxon>
        <taxon>Byttnerioideae</taxon>
        <taxon>Theobroma</taxon>
    </lineage>
</organism>
<dbReference type="HOGENOM" id="CLU_948019_0_0_1"/>
<dbReference type="Gramene" id="EOY21237">
    <property type="protein sequence ID" value="EOY21237"/>
    <property type="gene ID" value="TCM_012639"/>
</dbReference>
<dbReference type="EMBL" id="CM001881">
    <property type="protein sequence ID" value="EOY21237.1"/>
    <property type="molecule type" value="Genomic_DNA"/>
</dbReference>
<dbReference type="InParanoid" id="A0A061FWK8"/>
<sequence>MKQPYIFLNMVIPGSRSPKQNIDVFLQPRIDELKVLWDKSVVTCQYLEEDEFYAIKLYVLMNCKEILPYIKMFNNMVAQHANQIDSCLGDMSHGPSHMAMCYKGNSAMQPPIPPPSSTPPLVKPSMPPQSSRPLMSTLTSTLVSYQEMKSDVKELNTNVYDTKIIMKVKLVRLPDSVGSIEENFWLQKSGLIWVVEGERNKKFFHMMVWKMRIRNHIFKINDSSTLQEVRNAVFDIDKDRIAVPDAFLLEFMVEDIADIPIEKSCDDVVYWVLHQMNFSLETNINENFRQKICR</sequence>
<dbReference type="AlphaFoldDB" id="A0A061FWK8"/>
<evidence type="ECO:0000256" key="1">
    <source>
        <dbReference type="SAM" id="MobiDB-lite"/>
    </source>
</evidence>
<reference evidence="2 3" key="1">
    <citation type="journal article" date="2013" name="Genome Biol.">
        <title>The genome sequence of the most widely cultivated cacao type and its use to identify candidate genes regulating pod color.</title>
        <authorList>
            <person name="Motamayor J.C."/>
            <person name="Mockaitis K."/>
            <person name="Schmutz J."/>
            <person name="Haiminen N."/>
            <person name="Iii D.L."/>
            <person name="Cornejo O."/>
            <person name="Findley S.D."/>
            <person name="Zheng P."/>
            <person name="Utro F."/>
            <person name="Royaert S."/>
            <person name="Saski C."/>
            <person name="Jenkins J."/>
            <person name="Podicheti R."/>
            <person name="Zhao M."/>
            <person name="Scheffler B.E."/>
            <person name="Stack J.C."/>
            <person name="Feltus F.A."/>
            <person name="Mustiga G.M."/>
            <person name="Amores F."/>
            <person name="Phillips W."/>
            <person name="Marelli J.P."/>
            <person name="May G.D."/>
            <person name="Shapiro H."/>
            <person name="Ma J."/>
            <person name="Bustamante C.D."/>
            <person name="Schnell R.J."/>
            <person name="Main D."/>
            <person name="Gilbert D."/>
            <person name="Parida L."/>
            <person name="Kuhn D.N."/>
        </authorList>
    </citation>
    <scope>NUCLEOTIDE SEQUENCE [LARGE SCALE GENOMIC DNA]</scope>
    <source>
        <strain evidence="3">cv. Matina 1-6</strain>
    </source>
</reference>
<protein>
    <submittedName>
        <fullName evidence="2">Uncharacterized protein</fullName>
    </submittedName>
</protein>
<proteinExistence type="predicted"/>
<feature type="compositionally biased region" description="Pro residues" evidence="1">
    <location>
        <begin position="112"/>
        <end position="127"/>
    </location>
</feature>
<dbReference type="Proteomes" id="UP000026915">
    <property type="component" value="Chromosome 3"/>
</dbReference>
<name>A0A061FWK8_THECC</name>
<keyword evidence="3" id="KW-1185">Reference proteome</keyword>
<accession>A0A061FWK8</accession>
<gene>
    <name evidence="2" type="ORF">TCM_012639</name>
</gene>